<evidence type="ECO:0000256" key="1">
    <source>
        <dbReference type="SAM" id="MobiDB-lite"/>
    </source>
</evidence>
<dbReference type="HOGENOM" id="CLU_2169526_0_0_11"/>
<keyword evidence="3" id="KW-1185">Reference proteome</keyword>
<gene>
    <name evidence="2" type="ordered locus">Snas_4214</name>
</gene>
<accession>D3Q2D0</accession>
<dbReference type="KEGG" id="sna:Snas_4214"/>
<organism evidence="2 3">
    <name type="scientific">Stackebrandtia nassauensis (strain DSM 44728 / CIP 108903 / NRRL B-16338 / NBRC 102104 / LLR-40K-21)</name>
    <dbReference type="NCBI Taxonomy" id="446470"/>
    <lineage>
        <taxon>Bacteria</taxon>
        <taxon>Bacillati</taxon>
        <taxon>Actinomycetota</taxon>
        <taxon>Actinomycetes</taxon>
        <taxon>Glycomycetales</taxon>
        <taxon>Glycomycetaceae</taxon>
        <taxon>Stackebrandtia</taxon>
    </lineage>
</organism>
<protein>
    <submittedName>
        <fullName evidence="2">Uncharacterized protein</fullName>
    </submittedName>
</protein>
<feature type="compositionally biased region" description="Low complexity" evidence="1">
    <location>
        <begin position="85"/>
        <end position="100"/>
    </location>
</feature>
<dbReference type="eggNOG" id="ENOG502ZUFS">
    <property type="taxonomic scope" value="Bacteria"/>
</dbReference>
<sequence>MSNTRPVSTPAQARLCRCGAVVLEGLAEGVPVRADAAALNADGELDALAAGRRSYVLNRRELVLRDTTRLNLPGPVVADHRCGQPVPAAHRAPPAPSATTRRPRPLDPPY</sequence>
<feature type="region of interest" description="Disordered" evidence="1">
    <location>
        <begin position="81"/>
        <end position="110"/>
    </location>
</feature>
<evidence type="ECO:0000313" key="2">
    <source>
        <dbReference type="EMBL" id="ADD43863.1"/>
    </source>
</evidence>
<dbReference type="AlphaFoldDB" id="D3Q2D0"/>
<dbReference type="Proteomes" id="UP000000844">
    <property type="component" value="Chromosome"/>
</dbReference>
<dbReference type="EMBL" id="CP001778">
    <property type="protein sequence ID" value="ADD43863.1"/>
    <property type="molecule type" value="Genomic_DNA"/>
</dbReference>
<dbReference type="STRING" id="446470.Snas_4214"/>
<name>D3Q2D0_STANL</name>
<dbReference type="RefSeq" id="WP_013019434.1">
    <property type="nucleotide sequence ID" value="NC_013947.1"/>
</dbReference>
<reference evidence="2 3" key="1">
    <citation type="journal article" date="2009" name="Stand. Genomic Sci.">
        <title>Complete genome sequence of Stackebrandtia nassauensis type strain (LLR-40K-21).</title>
        <authorList>
            <person name="Munk C."/>
            <person name="Lapidus A."/>
            <person name="Copeland A."/>
            <person name="Jando M."/>
            <person name="Mayilraj S."/>
            <person name="Glavina Del Rio T."/>
            <person name="Nolan M."/>
            <person name="Chen F."/>
            <person name="Lucas S."/>
            <person name="Tice H."/>
            <person name="Cheng J.F."/>
            <person name="Han C."/>
            <person name="Detter J.C."/>
            <person name="Bruce D."/>
            <person name="Goodwin L."/>
            <person name="Chain P."/>
            <person name="Pitluck S."/>
            <person name="Goker M."/>
            <person name="Ovchinikova G."/>
            <person name="Pati A."/>
            <person name="Ivanova N."/>
            <person name="Mavromatis K."/>
            <person name="Chen A."/>
            <person name="Palaniappan K."/>
            <person name="Land M."/>
            <person name="Hauser L."/>
            <person name="Chang Y.J."/>
            <person name="Jeffries C.D."/>
            <person name="Bristow J."/>
            <person name="Eisen J.A."/>
            <person name="Markowitz V."/>
            <person name="Hugenholtz P."/>
            <person name="Kyrpides N.C."/>
            <person name="Klenk H.P."/>
        </authorList>
    </citation>
    <scope>NUCLEOTIDE SEQUENCE [LARGE SCALE GENOMIC DNA]</scope>
    <source>
        <strain evidence="3">DSM 44728 / CIP 108903 / NRRL B-16338 / NBRC 102104 / LLR-40K-21</strain>
    </source>
</reference>
<evidence type="ECO:0000313" key="3">
    <source>
        <dbReference type="Proteomes" id="UP000000844"/>
    </source>
</evidence>
<proteinExistence type="predicted"/>